<dbReference type="InterPro" id="IPR002716">
    <property type="entry name" value="PIN_dom"/>
</dbReference>
<evidence type="ECO:0000256" key="8">
    <source>
        <dbReference type="HAMAP-Rule" id="MF_00265"/>
    </source>
</evidence>
<keyword evidence="5 8" id="KW-0378">Hydrolase</keyword>
<reference evidence="10 11" key="1">
    <citation type="journal article" date="2019" name="Int. J. Syst. Evol. Microbiol.">
        <title>The Global Catalogue of Microorganisms (GCM) 10K type strain sequencing project: providing services to taxonomists for standard genome sequencing and annotation.</title>
        <authorList>
            <consortium name="The Broad Institute Genomics Platform"/>
            <consortium name="The Broad Institute Genome Sequencing Center for Infectious Disease"/>
            <person name="Wu L."/>
            <person name="Ma J."/>
        </authorList>
    </citation>
    <scope>NUCLEOTIDE SEQUENCE [LARGE SCALE GENOMIC DNA]</scope>
    <source>
        <strain evidence="10 11">JCM 13581</strain>
    </source>
</reference>
<keyword evidence="8" id="KW-0800">Toxin</keyword>
<sequence length="132" mass="14126">MERLILDTGILIDAERGKLDLTHLNRNADLVIAAVTAAELLTGVERADTPQRRQRRQEFADLVFAVIPVEDYTLDIARAHARLLAHVRTQGKPRGAHDLIIAATAAATARAVLTTDGKAGFGGLPGVALAED</sequence>
<keyword evidence="2 8" id="KW-1277">Toxin-antitoxin system</keyword>
<evidence type="ECO:0000256" key="2">
    <source>
        <dbReference type="ARBA" id="ARBA00022649"/>
    </source>
</evidence>
<dbReference type="SUPFAM" id="SSF88723">
    <property type="entry name" value="PIN domain-like"/>
    <property type="match status" value="1"/>
</dbReference>
<evidence type="ECO:0000256" key="3">
    <source>
        <dbReference type="ARBA" id="ARBA00022722"/>
    </source>
</evidence>
<comment type="function">
    <text evidence="8">Toxic component of a toxin-antitoxin (TA) system. An RNase.</text>
</comment>
<evidence type="ECO:0000256" key="7">
    <source>
        <dbReference type="ARBA" id="ARBA00038093"/>
    </source>
</evidence>
<organism evidence="10 11">
    <name type="scientific">Streptomyces sodiiphilus</name>
    <dbReference type="NCBI Taxonomy" id="226217"/>
    <lineage>
        <taxon>Bacteria</taxon>
        <taxon>Bacillati</taxon>
        <taxon>Actinomycetota</taxon>
        <taxon>Actinomycetes</taxon>
        <taxon>Kitasatosporales</taxon>
        <taxon>Streptomycetaceae</taxon>
        <taxon>Streptomyces</taxon>
    </lineage>
</organism>
<dbReference type="HAMAP" id="MF_00265">
    <property type="entry name" value="VapC_Nob1"/>
    <property type="match status" value="1"/>
</dbReference>
<proteinExistence type="inferred from homology"/>
<dbReference type="Proteomes" id="UP001501303">
    <property type="component" value="Unassembled WGS sequence"/>
</dbReference>
<evidence type="ECO:0000313" key="11">
    <source>
        <dbReference type="Proteomes" id="UP001501303"/>
    </source>
</evidence>
<evidence type="ECO:0000256" key="5">
    <source>
        <dbReference type="ARBA" id="ARBA00022801"/>
    </source>
</evidence>
<keyword evidence="4 8" id="KW-0479">Metal-binding</keyword>
<dbReference type="EC" id="3.1.-.-" evidence="8"/>
<comment type="similarity">
    <text evidence="7 8">Belongs to the PINc/VapC protein family.</text>
</comment>
<dbReference type="InterPro" id="IPR050556">
    <property type="entry name" value="Type_II_TA_system_RNase"/>
</dbReference>
<dbReference type="Gene3D" id="3.40.50.1010">
    <property type="entry name" value="5'-nuclease"/>
    <property type="match status" value="1"/>
</dbReference>
<gene>
    <name evidence="8" type="primary">vapC</name>
    <name evidence="10" type="ORF">GCM10009716_21290</name>
</gene>
<keyword evidence="6 8" id="KW-0460">Magnesium</keyword>
<keyword evidence="11" id="KW-1185">Reference proteome</keyword>
<feature type="binding site" evidence="8">
    <location>
        <position position="7"/>
    </location>
    <ligand>
        <name>Mg(2+)</name>
        <dbReference type="ChEBI" id="CHEBI:18420"/>
    </ligand>
</feature>
<evidence type="ECO:0000313" key="10">
    <source>
        <dbReference type="EMBL" id="GAA1911117.1"/>
    </source>
</evidence>
<evidence type="ECO:0000256" key="1">
    <source>
        <dbReference type="ARBA" id="ARBA00001946"/>
    </source>
</evidence>
<feature type="binding site" evidence="8">
    <location>
        <position position="98"/>
    </location>
    <ligand>
        <name>Mg(2+)</name>
        <dbReference type="ChEBI" id="CHEBI:18420"/>
    </ligand>
</feature>
<dbReference type="RefSeq" id="WP_344260825.1">
    <property type="nucleotide sequence ID" value="NZ_BAAAMJ010000018.1"/>
</dbReference>
<comment type="caution">
    <text evidence="10">The sequence shown here is derived from an EMBL/GenBank/DDBJ whole genome shotgun (WGS) entry which is preliminary data.</text>
</comment>
<protein>
    <recommendedName>
        <fullName evidence="8">Ribonuclease VapC</fullName>
        <shortName evidence="8">RNase VapC</shortName>
        <ecNumber evidence="8">3.1.-.-</ecNumber>
    </recommendedName>
    <alternativeName>
        <fullName evidence="8">Toxin VapC</fullName>
    </alternativeName>
</protein>
<dbReference type="PANTHER" id="PTHR33653">
    <property type="entry name" value="RIBONUCLEASE VAPC2"/>
    <property type="match status" value="1"/>
</dbReference>
<dbReference type="InterPro" id="IPR029060">
    <property type="entry name" value="PIN-like_dom_sf"/>
</dbReference>
<comment type="cofactor">
    <cofactor evidence="1 8">
        <name>Mg(2+)</name>
        <dbReference type="ChEBI" id="CHEBI:18420"/>
    </cofactor>
</comment>
<name>A0ABN2P485_9ACTN</name>
<evidence type="ECO:0000256" key="6">
    <source>
        <dbReference type="ARBA" id="ARBA00022842"/>
    </source>
</evidence>
<feature type="domain" description="PIN" evidence="9">
    <location>
        <begin position="5"/>
        <end position="117"/>
    </location>
</feature>
<keyword evidence="3 8" id="KW-0540">Nuclease</keyword>
<accession>A0ABN2P485</accession>
<dbReference type="Pfam" id="PF01850">
    <property type="entry name" value="PIN"/>
    <property type="match status" value="1"/>
</dbReference>
<evidence type="ECO:0000259" key="9">
    <source>
        <dbReference type="Pfam" id="PF01850"/>
    </source>
</evidence>
<dbReference type="EMBL" id="BAAAMJ010000018">
    <property type="protein sequence ID" value="GAA1911117.1"/>
    <property type="molecule type" value="Genomic_DNA"/>
</dbReference>
<evidence type="ECO:0000256" key="4">
    <source>
        <dbReference type="ARBA" id="ARBA00022723"/>
    </source>
</evidence>
<dbReference type="PANTHER" id="PTHR33653:SF1">
    <property type="entry name" value="RIBONUCLEASE VAPC2"/>
    <property type="match status" value="1"/>
</dbReference>
<dbReference type="InterPro" id="IPR022907">
    <property type="entry name" value="VapC_family"/>
</dbReference>